<gene>
    <name evidence="2" type="ORF">GCM10007416_35330</name>
</gene>
<dbReference type="Pfam" id="PF01326">
    <property type="entry name" value="PPDK_N"/>
    <property type="match status" value="1"/>
</dbReference>
<dbReference type="Gene3D" id="3.30.470.20">
    <property type="entry name" value="ATP-grasp fold, B domain"/>
    <property type="match status" value="1"/>
</dbReference>
<name>A0ABQ1H549_9BACL</name>
<sequence>MRSTWGFKSLFHSFTTDPINSKRKLLSIDASFGLGEALVSGLVSADCYKVRDEEIVDKRIATKKLAIYGRKEGGTETQPIDPDQQKAQHLLTNKFYN</sequence>
<protein>
    <recommendedName>
        <fullName evidence="1">Pyruvate phosphate dikinase AMP/ATP-binding domain-containing protein</fullName>
    </recommendedName>
</protein>
<reference evidence="3" key="1">
    <citation type="journal article" date="2019" name="Int. J. Syst. Evol. Microbiol.">
        <title>The Global Catalogue of Microorganisms (GCM) 10K type strain sequencing project: providing services to taxonomists for standard genome sequencing and annotation.</title>
        <authorList>
            <consortium name="The Broad Institute Genomics Platform"/>
            <consortium name="The Broad Institute Genome Sequencing Center for Infectious Disease"/>
            <person name="Wu L."/>
            <person name="Ma J."/>
        </authorList>
    </citation>
    <scope>NUCLEOTIDE SEQUENCE [LARGE SCALE GENOMIC DNA]</scope>
    <source>
        <strain evidence="3">CGMCC 1.12404</strain>
    </source>
</reference>
<dbReference type="Proteomes" id="UP000617979">
    <property type="component" value="Unassembled WGS sequence"/>
</dbReference>
<organism evidence="2 3">
    <name type="scientific">Kroppenstedtia guangzhouensis</name>
    <dbReference type="NCBI Taxonomy" id="1274356"/>
    <lineage>
        <taxon>Bacteria</taxon>
        <taxon>Bacillati</taxon>
        <taxon>Bacillota</taxon>
        <taxon>Bacilli</taxon>
        <taxon>Bacillales</taxon>
        <taxon>Thermoactinomycetaceae</taxon>
        <taxon>Kroppenstedtia</taxon>
    </lineage>
</organism>
<dbReference type="InterPro" id="IPR051549">
    <property type="entry name" value="PEP_Utilizing_Enz"/>
</dbReference>
<evidence type="ECO:0000313" key="3">
    <source>
        <dbReference type="Proteomes" id="UP000617979"/>
    </source>
</evidence>
<comment type="caution">
    <text evidence="2">The sequence shown here is derived from an EMBL/GenBank/DDBJ whole genome shotgun (WGS) entry which is preliminary data.</text>
</comment>
<dbReference type="InterPro" id="IPR002192">
    <property type="entry name" value="PPDK_AMP/ATP-bd"/>
</dbReference>
<accession>A0ABQ1H549</accession>
<feature type="domain" description="Pyruvate phosphate dikinase AMP/ATP-binding" evidence="1">
    <location>
        <begin position="14"/>
        <end position="92"/>
    </location>
</feature>
<dbReference type="SUPFAM" id="SSF56059">
    <property type="entry name" value="Glutathione synthetase ATP-binding domain-like"/>
    <property type="match status" value="1"/>
</dbReference>
<evidence type="ECO:0000259" key="1">
    <source>
        <dbReference type="Pfam" id="PF01326"/>
    </source>
</evidence>
<keyword evidence="3" id="KW-1185">Reference proteome</keyword>
<dbReference type="EMBL" id="BMEX01000040">
    <property type="protein sequence ID" value="GGA59144.1"/>
    <property type="molecule type" value="Genomic_DNA"/>
</dbReference>
<evidence type="ECO:0000313" key="2">
    <source>
        <dbReference type="EMBL" id="GGA59144.1"/>
    </source>
</evidence>
<proteinExistence type="predicted"/>
<dbReference type="PANTHER" id="PTHR43615">
    <property type="entry name" value="PHOSPHOENOLPYRUVATE SYNTHASE-RELATED"/>
    <property type="match status" value="1"/>
</dbReference>
<dbReference type="PANTHER" id="PTHR43615:SF1">
    <property type="entry name" value="PPDK_N DOMAIN-CONTAINING PROTEIN"/>
    <property type="match status" value="1"/>
</dbReference>